<keyword evidence="2" id="KW-1185">Reference proteome</keyword>
<sequence>MHSFAYHYILEYLFCPGLLW</sequence>
<dbReference type="AlphaFoldDB" id="A0A804JWK6"/>
<accession>A0A804JWK6</accession>
<proteinExistence type="predicted"/>
<dbReference type="EnsemblPlants" id="Ma07_t16950.1">
    <property type="protein sequence ID" value="Ma07_p16950.1"/>
    <property type="gene ID" value="Ma07_g16950"/>
</dbReference>
<evidence type="ECO:0000313" key="2">
    <source>
        <dbReference type="Proteomes" id="UP000012960"/>
    </source>
</evidence>
<dbReference type="Gramene" id="Ma07_t16950.1">
    <property type="protein sequence ID" value="Ma07_p16950.1"/>
    <property type="gene ID" value="Ma07_g16950"/>
</dbReference>
<name>A0A804JWK6_MUSAM</name>
<protein>
    <submittedName>
        <fullName evidence="1">Uncharacterized protein</fullName>
    </submittedName>
</protein>
<dbReference type="Proteomes" id="UP000012960">
    <property type="component" value="Unplaced"/>
</dbReference>
<reference evidence="1" key="1">
    <citation type="submission" date="2021-05" db="UniProtKB">
        <authorList>
            <consortium name="EnsemblPlants"/>
        </authorList>
    </citation>
    <scope>IDENTIFICATION</scope>
    <source>
        <strain evidence="1">subsp. malaccensis</strain>
    </source>
</reference>
<dbReference type="InParanoid" id="A0A804JWK6"/>
<evidence type="ECO:0000313" key="1">
    <source>
        <dbReference type="EnsemblPlants" id="Ma07_p16950.1"/>
    </source>
</evidence>
<organism evidence="1 2">
    <name type="scientific">Musa acuminata subsp. malaccensis</name>
    <name type="common">Wild banana</name>
    <name type="synonym">Musa malaccensis</name>
    <dbReference type="NCBI Taxonomy" id="214687"/>
    <lineage>
        <taxon>Eukaryota</taxon>
        <taxon>Viridiplantae</taxon>
        <taxon>Streptophyta</taxon>
        <taxon>Embryophyta</taxon>
        <taxon>Tracheophyta</taxon>
        <taxon>Spermatophyta</taxon>
        <taxon>Magnoliopsida</taxon>
        <taxon>Liliopsida</taxon>
        <taxon>Zingiberales</taxon>
        <taxon>Musaceae</taxon>
        <taxon>Musa</taxon>
    </lineage>
</organism>